<dbReference type="AlphaFoldDB" id="A0A2S0PAJ7"/>
<dbReference type="STRING" id="1122240.GCA_000620105_00116"/>
<proteinExistence type="predicted"/>
<sequence length="100" mass="11202">MSAAEIRARRDIRKQLYRLELESHRLELVSVLDEMKHPIRQAGRFAAMLGLLRGGSSGWIAALGSLAASSRWKGAARFIPLALAGWRLAGIVRRLIARRR</sequence>
<gene>
    <name evidence="1" type="ORF">DAI18_10405</name>
</gene>
<dbReference type="KEGG" id="maer:DAI18_10405"/>
<name>A0A2S0PAJ7_9NEIS</name>
<accession>A0A2S0PAJ7</accession>
<evidence type="ECO:0000313" key="2">
    <source>
        <dbReference type="Proteomes" id="UP000244173"/>
    </source>
</evidence>
<evidence type="ECO:0008006" key="3">
    <source>
        <dbReference type="Google" id="ProtNLM"/>
    </source>
</evidence>
<keyword evidence="2" id="KW-1185">Reference proteome</keyword>
<dbReference type="Proteomes" id="UP000244173">
    <property type="component" value="Chromosome"/>
</dbReference>
<dbReference type="EMBL" id="CP028519">
    <property type="protein sequence ID" value="AVY94410.1"/>
    <property type="molecule type" value="Genomic_DNA"/>
</dbReference>
<protein>
    <recommendedName>
        <fullName evidence="3">YqjK-like protein</fullName>
    </recommendedName>
</protein>
<evidence type="ECO:0000313" key="1">
    <source>
        <dbReference type="EMBL" id="AVY94410.1"/>
    </source>
</evidence>
<reference evidence="1 2" key="1">
    <citation type="submission" date="2018-04" db="EMBL/GenBank/DDBJ databases">
        <title>Denitrifier Microvirgula.</title>
        <authorList>
            <person name="Anderson E."/>
            <person name="Jang J."/>
            <person name="Ishii S."/>
        </authorList>
    </citation>
    <scope>NUCLEOTIDE SEQUENCE [LARGE SCALE GENOMIC DNA]</scope>
    <source>
        <strain evidence="1 2">BE2.4</strain>
    </source>
</reference>
<organism evidence="1 2">
    <name type="scientific">Microvirgula aerodenitrificans</name>
    <dbReference type="NCBI Taxonomy" id="57480"/>
    <lineage>
        <taxon>Bacteria</taxon>
        <taxon>Pseudomonadati</taxon>
        <taxon>Pseudomonadota</taxon>
        <taxon>Betaproteobacteria</taxon>
        <taxon>Neisseriales</taxon>
        <taxon>Aquaspirillaceae</taxon>
        <taxon>Microvirgula</taxon>
    </lineage>
</organism>